<evidence type="ECO:0000256" key="3">
    <source>
        <dbReference type="ARBA" id="ARBA00022525"/>
    </source>
</evidence>
<dbReference type="InterPro" id="IPR010255">
    <property type="entry name" value="Haem_peroxidase_sf"/>
</dbReference>
<dbReference type="InterPro" id="IPR002016">
    <property type="entry name" value="Haem_peroxidase"/>
</dbReference>
<feature type="binding site" evidence="15">
    <location>
        <position position="79"/>
    </location>
    <ligand>
        <name>Ca(2+)</name>
        <dbReference type="ChEBI" id="CHEBI:29108"/>
        <label>1</label>
    </ligand>
</feature>
<keyword evidence="5 15" id="KW-0349">Heme</keyword>
<dbReference type="PANTHER" id="PTHR31356:SF66">
    <property type="entry name" value="CATALASE-PEROXIDASE"/>
    <property type="match status" value="1"/>
</dbReference>
<keyword evidence="12" id="KW-0325">Glycoprotein</keyword>
<keyword evidence="9 18" id="KW-0560">Oxidoreductase</keyword>
<evidence type="ECO:0000256" key="18">
    <source>
        <dbReference type="RuleBase" id="RU363051"/>
    </source>
</evidence>
<feature type="signal peptide" evidence="18">
    <location>
        <begin position="1"/>
        <end position="16"/>
    </location>
</feature>
<feature type="binding site" evidence="15">
    <location>
        <position position="83"/>
    </location>
    <ligand>
        <name>Ca(2+)</name>
        <dbReference type="ChEBI" id="CHEBI:29108"/>
        <label>1</label>
    </ligand>
</feature>
<keyword evidence="13" id="KW-0376">Hydrogen peroxide</keyword>
<feature type="binding site" evidence="15">
    <location>
        <position position="189"/>
    </location>
    <ligand>
        <name>Ca(2+)</name>
        <dbReference type="ChEBI" id="CHEBI:29108"/>
        <label>2</label>
    </ligand>
</feature>
<dbReference type="GO" id="GO:0042744">
    <property type="term" value="P:hydrogen peroxide catabolic process"/>
    <property type="evidence" value="ECO:0007669"/>
    <property type="project" value="UniProtKB-KW"/>
</dbReference>
<dbReference type="PANTHER" id="PTHR31356">
    <property type="entry name" value="THYLAKOID LUMENAL 29 KDA PROTEIN, CHLOROPLASTIC-RELATED"/>
    <property type="match status" value="1"/>
</dbReference>
<keyword evidence="7 18" id="KW-0732">Signal</keyword>
<evidence type="ECO:0000256" key="5">
    <source>
        <dbReference type="ARBA" id="ARBA00022617"/>
    </source>
</evidence>
<dbReference type="GO" id="GO:0046872">
    <property type="term" value="F:metal ion binding"/>
    <property type="evidence" value="ECO:0007669"/>
    <property type="project" value="UniProtKB-UniRule"/>
</dbReference>
<dbReference type="PRINTS" id="PR00462">
    <property type="entry name" value="LIGNINASE"/>
</dbReference>
<evidence type="ECO:0000256" key="6">
    <source>
        <dbReference type="ARBA" id="ARBA00022723"/>
    </source>
</evidence>
<dbReference type="EC" id="1.11.1.-" evidence="18"/>
<dbReference type="InterPro" id="IPR024589">
    <property type="entry name" value="Ligninase_C"/>
</dbReference>
<evidence type="ECO:0000259" key="19">
    <source>
        <dbReference type="PROSITE" id="PS50873"/>
    </source>
</evidence>
<organism evidence="20 21">
    <name type="scientific">Mycena albidolilacea</name>
    <dbReference type="NCBI Taxonomy" id="1033008"/>
    <lineage>
        <taxon>Eukaryota</taxon>
        <taxon>Fungi</taxon>
        <taxon>Dikarya</taxon>
        <taxon>Basidiomycota</taxon>
        <taxon>Agaricomycotina</taxon>
        <taxon>Agaricomycetes</taxon>
        <taxon>Agaricomycetidae</taxon>
        <taxon>Agaricales</taxon>
        <taxon>Marasmiineae</taxon>
        <taxon>Mycenaceae</taxon>
        <taxon>Mycena</taxon>
    </lineage>
</organism>
<comment type="cofactor">
    <cofactor evidence="15 18">
        <name>Ca(2+)</name>
        <dbReference type="ChEBI" id="CHEBI:29108"/>
    </cofactor>
    <text evidence="15 18">Binds 2 calcium ions per subunit.</text>
</comment>
<evidence type="ECO:0000256" key="8">
    <source>
        <dbReference type="ARBA" id="ARBA00022837"/>
    </source>
</evidence>
<comment type="cofactor">
    <cofactor evidence="15">
        <name>heme b</name>
        <dbReference type="ChEBI" id="CHEBI:60344"/>
    </cofactor>
    <text evidence="15">Binds 1 heme b (iron(II)-protoporphyrin IX) group per subunit.</text>
</comment>
<dbReference type="Gene3D" id="1.10.520.10">
    <property type="match status" value="1"/>
</dbReference>
<dbReference type="EMBL" id="JARIHO010000068">
    <property type="protein sequence ID" value="KAJ7314261.1"/>
    <property type="molecule type" value="Genomic_DNA"/>
</dbReference>
<dbReference type="InterPro" id="IPR001621">
    <property type="entry name" value="Ligninase"/>
</dbReference>
<name>A0AAD6Z9T5_9AGAR</name>
<feature type="active site" description="Proton acceptor" evidence="14">
    <location>
        <position position="64"/>
    </location>
</feature>
<keyword evidence="21" id="KW-1185">Reference proteome</keyword>
<evidence type="ECO:0000256" key="15">
    <source>
        <dbReference type="PIRSR" id="PIRSR601621-2"/>
    </source>
</evidence>
<dbReference type="InterPro" id="IPR019793">
    <property type="entry name" value="Peroxidases_heam-ligand_BS"/>
</dbReference>
<evidence type="ECO:0000256" key="10">
    <source>
        <dbReference type="ARBA" id="ARBA00023004"/>
    </source>
</evidence>
<dbReference type="Pfam" id="PF11895">
    <property type="entry name" value="Peroxidase_ext"/>
    <property type="match status" value="1"/>
</dbReference>
<evidence type="ECO:0000256" key="1">
    <source>
        <dbReference type="ARBA" id="ARBA00004613"/>
    </source>
</evidence>
<feature type="binding site" description="axial binding residue" evidence="15">
    <location>
        <position position="188"/>
    </location>
    <ligand>
        <name>heme b</name>
        <dbReference type="ChEBI" id="CHEBI:60344"/>
    </ligand>
    <ligandPart>
        <name>Fe</name>
        <dbReference type="ChEBI" id="CHEBI:18248"/>
    </ligandPart>
</feature>
<dbReference type="InterPro" id="IPR044831">
    <property type="entry name" value="Ccp1-like"/>
</dbReference>
<comment type="subcellular location">
    <subcellularLocation>
        <location evidence="1">Secreted</location>
    </subcellularLocation>
</comment>
<dbReference type="Gene3D" id="1.10.420.10">
    <property type="entry name" value="Peroxidase, domain 2"/>
    <property type="match status" value="1"/>
</dbReference>
<evidence type="ECO:0000256" key="9">
    <source>
        <dbReference type="ARBA" id="ARBA00023002"/>
    </source>
</evidence>
<evidence type="ECO:0000256" key="16">
    <source>
        <dbReference type="PIRSR" id="PIRSR601621-3"/>
    </source>
</evidence>
<proteinExistence type="inferred from homology"/>
<evidence type="ECO:0000313" key="20">
    <source>
        <dbReference type="EMBL" id="KAJ7314261.1"/>
    </source>
</evidence>
<evidence type="ECO:0000256" key="4">
    <source>
        <dbReference type="ARBA" id="ARBA00022559"/>
    </source>
</evidence>
<dbReference type="Proteomes" id="UP001218218">
    <property type="component" value="Unassembled WGS sequence"/>
</dbReference>
<dbReference type="PROSITE" id="PS50873">
    <property type="entry name" value="PEROXIDASE_4"/>
    <property type="match status" value="1"/>
</dbReference>
<feature type="binding site" evidence="15">
    <location>
        <position position="206"/>
    </location>
    <ligand>
        <name>Ca(2+)</name>
        <dbReference type="ChEBI" id="CHEBI:29108"/>
        <label>2</label>
    </ligand>
</feature>
<keyword evidence="8 15" id="KW-0106">Calcium</keyword>
<keyword evidence="10 15" id="KW-0408">Iron</keyword>
<feature type="domain" description="Plant heme peroxidase family profile" evidence="19">
    <location>
        <begin position="52"/>
        <end position="301"/>
    </location>
</feature>
<dbReference type="GO" id="GO:0034599">
    <property type="term" value="P:cellular response to oxidative stress"/>
    <property type="evidence" value="ECO:0007669"/>
    <property type="project" value="InterPro"/>
</dbReference>
<evidence type="ECO:0000256" key="17">
    <source>
        <dbReference type="PIRSR" id="PIRSR601621-4"/>
    </source>
</evidence>
<keyword evidence="6 15" id="KW-0479">Metal-binding</keyword>
<dbReference type="GO" id="GO:0000302">
    <property type="term" value="P:response to reactive oxygen species"/>
    <property type="evidence" value="ECO:0007669"/>
    <property type="project" value="TreeGrafter"/>
</dbReference>
<dbReference type="PROSITE" id="PS00436">
    <property type="entry name" value="PEROXIDASE_2"/>
    <property type="match status" value="1"/>
</dbReference>
<comment type="similarity">
    <text evidence="2 18">Belongs to the peroxidase family. Ligninase subfamily.</text>
</comment>
<dbReference type="InterPro" id="IPR019794">
    <property type="entry name" value="Peroxidases_AS"/>
</dbReference>
<evidence type="ECO:0000256" key="12">
    <source>
        <dbReference type="ARBA" id="ARBA00023180"/>
    </source>
</evidence>
<evidence type="ECO:0000256" key="14">
    <source>
        <dbReference type="PIRSR" id="PIRSR601621-1"/>
    </source>
</evidence>
<feature type="disulfide bond" evidence="17">
    <location>
        <begin position="21"/>
        <end position="33"/>
    </location>
</feature>
<feature type="disulfide bond" evidence="17">
    <location>
        <begin position="32"/>
        <end position="297"/>
    </location>
</feature>
<dbReference type="PRINTS" id="PR00458">
    <property type="entry name" value="PEROXIDASE"/>
</dbReference>
<reference evidence="20" key="1">
    <citation type="submission" date="2023-03" db="EMBL/GenBank/DDBJ databases">
        <title>Massive genome expansion in bonnet fungi (Mycena s.s.) driven by repeated elements and novel gene families across ecological guilds.</title>
        <authorList>
            <consortium name="Lawrence Berkeley National Laboratory"/>
            <person name="Harder C.B."/>
            <person name="Miyauchi S."/>
            <person name="Viragh M."/>
            <person name="Kuo A."/>
            <person name="Thoen E."/>
            <person name="Andreopoulos B."/>
            <person name="Lu D."/>
            <person name="Skrede I."/>
            <person name="Drula E."/>
            <person name="Henrissat B."/>
            <person name="Morin E."/>
            <person name="Kohler A."/>
            <person name="Barry K."/>
            <person name="LaButti K."/>
            <person name="Morin E."/>
            <person name="Salamov A."/>
            <person name="Lipzen A."/>
            <person name="Mereny Z."/>
            <person name="Hegedus B."/>
            <person name="Baldrian P."/>
            <person name="Stursova M."/>
            <person name="Weitz H."/>
            <person name="Taylor A."/>
            <person name="Grigoriev I.V."/>
            <person name="Nagy L.G."/>
            <person name="Martin F."/>
            <person name="Kauserud H."/>
        </authorList>
    </citation>
    <scope>NUCLEOTIDE SEQUENCE</scope>
    <source>
        <strain evidence="20">CBHHK002</strain>
    </source>
</reference>
<sequence>MKLSLAYLASIATVSASRTTCSKGRTAAIATCCVWYNVLDDLQANLFEGTCGDDAHDALRLSFHDAIGFSRKDQSKGAGADGSLIKFADIELDYAANEGLESIVMAERDLADAYGVSYGDIIQFAAAVSVRNCPGGPRISFMAGRPNATHAAADGLVPNPFDSANTILARIQDAGLTPEELVNLLASHSIAVQEHIDPTIPNTPFDLTPGIFDNNFYRDTLLPGFVTPGSSLHTGQVLSPFKGEFRLQSDFALSRDLRTAGRWILLSLDPFLMASSFATSMAKMALLGQNPGILHDCSEIIP</sequence>
<dbReference type="PROSITE" id="PS00435">
    <property type="entry name" value="PEROXIDASE_1"/>
    <property type="match status" value="1"/>
</dbReference>
<feature type="site" description="Transition state stabilizer" evidence="16">
    <location>
        <position position="60"/>
    </location>
</feature>
<evidence type="ECO:0000256" key="13">
    <source>
        <dbReference type="ARBA" id="ARBA00023324"/>
    </source>
</evidence>
<dbReference type="GO" id="GO:0020037">
    <property type="term" value="F:heme binding"/>
    <property type="evidence" value="ECO:0007669"/>
    <property type="project" value="UniProtKB-UniRule"/>
</dbReference>
<comment type="caution">
    <text evidence="20">The sequence shown here is derived from an EMBL/GenBank/DDBJ whole genome shotgun (WGS) entry which is preliminary data.</text>
</comment>
<accession>A0AAD6Z9T5</accession>
<feature type="binding site" evidence="15">
    <location>
        <position position="81"/>
    </location>
    <ligand>
        <name>Ca(2+)</name>
        <dbReference type="ChEBI" id="CHEBI:29108"/>
        <label>1</label>
    </ligand>
</feature>
<keyword evidence="11 17" id="KW-1015">Disulfide bond</keyword>
<dbReference type="Pfam" id="PF00141">
    <property type="entry name" value="peroxidase"/>
    <property type="match status" value="1"/>
</dbReference>
<evidence type="ECO:0000256" key="2">
    <source>
        <dbReference type="ARBA" id="ARBA00006089"/>
    </source>
</evidence>
<keyword evidence="4 18" id="KW-0575">Peroxidase</keyword>
<gene>
    <name evidence="20" type="ORF">DFH08DRAFT_895855</name>
</gene>
<keyword evidence="3" id="KW-0964">Secreted</keyword>
<dbReference type="SUPFAM" id="SSF48113">
    <property type="entry name" value="Heme-dependent peroxidases"/>
    <property type="match status" value="1"/>
</dbReference>
<feature type="chain" id="PRO_5041779880" description="Peroxidase" evidence="18">
    <location>
        <begin position="17"/>
        <end position="302"/>
    </location>
</feature>
<feature type="disulfide bond" evidence="17">
    <location>
        <begin position="51"/>
        <end position="133"/>
    </location>
</feature>
<dbReference type="GO" id="GO:0004601">
    <property type="term" value="F:peroxidase activity"/>
    <property type="evidence" value="ECO:0007669"/>
    <property type="project" value="UniProtKB-KW"/>
</dbReference>
<evidence type="ECO:0000256" key="11">
    <source>
        <dbReference type="ARBA" id="ARBA00023157"/>
    </source>
</evidence>
<dbReference type="AlphaFoldDB" id="A0AAD6Z9T5"/>
<feature type="binding site" evidence="15">
    <location>
        <position position="213"/>
    </location>
    <ligand>
        <name>Ca(2+)</name>
        <dbReference type="ChEBI" id="CHEBI:29108"/>
        <label>2</label>
    </ligand>
</feature>
<feature type="binding site" evidence="15">
    <location>
        <position position="65"/>
    </location>
    <ligand>
        <name>Ca(2+)</name>
        <dbReference type="ChEBI" id="CHEBI:29108"/>
        <label>1</label>
    </ligand>
</feature>
<feature type="binding site" evidence="15">
    <location>
        <position position="208"/>
    </location>
    <ligand>
        <name>Ca(2+)</name>
        <dbReference type="ChEBI" id="CHEBI:29108"/>
        <label>2</label>
    </ligand>
</feature>
<protein>
    <recommendedName>
        <fullName evidence="18">Peroxidase</fullName>
        <ecNumber evidence="18">1.11.1.-</ecNumber>
    </recommendedName>
</protein>
<evidence type="ECO:0000256" key="7">
    <source>
        <dbReference type="ARBA" id="ARBA00022729"/>
    </source>
</evidence>
<dbReference type="GO" id="GO:0005576">
    <property type="term" value="C:extracellular region"/>
    <property type="evidence" value="ECO:0007669"/>
    <property type="project" value="UniProtKB-SubCell"/>
</dbReference>
<evidence type="ECO:0000313" key="21">
    <source>
        <dbReference type="Proteomes" id="UP001218218"/>
    </source>
</evidence>